<gene>
    <name evidence="11" type="ORF">SP60_07275</name>
</gene>
<comment type="similarity">
    <text evidence="2">Belongs to the prephenate/arogenate dehydrogenase family.</text>
</comment>
<dbReference type="Pfam" id="PF02153">
    <property type="entry name" value="PDH_N"/>
    <property type="match status" value="1"/>
</dbReference>
<dbReference type="EC" id="1.3.1.12" evidence="3"/>
<evidence type="ECO:0000256" key="5">
    <source>
        <dbReference type="ARBA" id="ARBA00022605"/>
    </source>
</evidence>
<accession>A0A0M5LHQ7</accession>
<dbReference type="InterPro" id="IPR008927">
    <property type="entry name" value="6-PGluconate_DH-like_C_sf"/>
</dbReference>
<evidence type="ECO:0000256" key="8">
    <source>
        <dbReference type="ARBA" id="ARBA00023141"/>
    </source>
</evidence>
<evidence type="ECO:0000256" key="6">
    <source>
        <dbReference type="ARBA" id="ARBA00023002"/>
    </source>
</evidence>
<dbReference type="GO" id="GO:0070403">
    <property type="term" value="F:NAD+ binding"/>
    <property type="evidence" value="ECO:0007669"/>
    <property type="project" value="InterPro"/>
</dbReference>
<dbReference type="PANTHER" id="PTHR21363:SF0">
    <property type="entry name" value="PREPHENATE DEHYDROGENASE [NADP(+)]"/>
    <property type="match status" value="1"/>
</dbReference>
<dbReference type="STRING" id="1705394.SP60_07275"/>
<evidence type="ECO:0000256" key="7">
    <source>
        <dbReference type="ARBA" id="ARBA00023027"/>
    </source>
</evidence>
<dbReference type="OrthoDB" id="9809920at2"/>
<proteinExistence type="inferred from homology"/>
<dbReference type="Pfam" id="PF20463">
    <property type="entry name" value="PDH_C"/>
    <property type="match status" value="1"/>
</dbReference>
<protein>
    <recommendedName>
        <fullName evidence="3">prephenate dehydrogenase</fullName>
        <ecNumber evidence="3">1.3.1.12</ecNumber>
    </recommendedName>
</protein>
<dbReference type="FunFam" id="3.40.50.720:FF:000208">
    <property type="entry name" value="Prephenate dehydrogenase"/>
    <property type="match status" value="1"/>
</dbReference>
<evidence type="ECO:0000313" key="12">
    <source>
        <dbReference type="Proteomes" id="UP000058020"/>
    </source>
</evidence>
<dbReference type="InterPro" id="IPR050812">
    <property type="entry name" value="Preph/Arog_dehydrog"/>
</dbReference>
<evidence type="ECO:0000313" key="11">
    <source>
        <dbReference type="EMBL" id="ALE53010.1"/>
    </source>
</evidence>
<evidence type="ECO:0000256" key="9">
    <source>
        <dbReference type="ARBA" id="ARBA00049260"/>
    </source>
</evidence>
<dbReference type="GO" id="GO:0006571">
    <property type="term" value="P:tyrosine biosynthetic process"/>
    <property type="evidence" value="ECO:0007669"/>
    <property type="project" value="UniProtKB-KW"/>
</dbReference>
<dbReference type="RefSeq" id="WP_053951996.1">
    <property type="nucleotide sequence ID" value="NZ_CP010552.1"/>
</dbReference>
<comment type="catalytic activity">
    <reaction evidence="9">
        <text>prephenate + NAD(+) = 3-(4-hydroxyphenyl)pyruvate + CO2 + NADH</text>
        <dbReference type="Rhea" id="RHEA:13869"/>
        <dbReference type="ChEBI" id="CHEBI:16526"/>
        <dbReference type="ChEBI" id="CHEBI:29934"/>
        <dbReference type="ChEBI" id="CHEBI:36242"/>
        <dbReference type="ChEBI" id="CHEBI:57540"/>
        <dbReference type="ChEBI" id="CHEBI:57945"/>
        <dbReference type="EC" id="1.3.1.12"/>
    </reaction>
</comment>
<dbReference type="KEGG" id="tho:SP60_07275"/>
<evidence type="ECO:0000256" key="4">
    <source>
        <dbReference type="ARBA" id="ARBA00022498"/>
    </source>
</evidence>
<dbReference type="InterPro" id="IPR046825">
    <property type="entry name" value="PDH_C"/>
</dbReference>
<reference evidence="11 12" key="1">
    <citation type="journal article" date="2015" name="Genome Announc.">
        <title>Genome Sequence of 'Candidatus Thioglobus autotrophica' Strain EF1, a Chemoautotroph from the SUP05 Clade of Marine Gammaproteobacteria.</title>
        <authorList>
            <person name="Shah V."/>
            <person name="Morris R.M."/>
        </authorList>
    </citation>
    <scope>NUCLEOTIDE SEQUENCE [LARGE SCALE GENOMIC DNA]</scope>
    <source>
        <strain evidence="11 12">EF1</strain>
    </source>
</reference>
<feature type="domain" description="Prephenate/arogenate dehydrogenase" evidence="10">
    <location>
        <begin position="3"/>
        <end position="284"/>
    </location>
</feature>
<dbReference type="InterPro" id="IPR046826">
    <property type="entry name" value="PDH_N"/>
</dbReference>
<evidence type="ECO:0000256" key="1">
    <source>
        <dbReference type="ARBA" id="ARBA00005067"/>
    </source>
</evidence>
<evidence type="ECO:0000259" key="10">
    <source>
        <dbReference type="PROSITE" id="PS51176"/>
    </source>
</evidence>
<name>A0A0M5LHQ7_9GAMM</name>
<dbReference type="SUPFAM" id="SSF51735">
    <property type="entry name" value="NAD(P)-binding Rossmann-fold domains"/>
    <property type="match status" value="1"/>
</dbReference>
<keyword evidence="7" id="KW-0520">NAD</keyword>
<dbReference type="FunFam" id="1.10.3660.10:FF:000003">
    <property type="entry name" value="Prephenate dehydrogenase"/>
    <property type="match status" value="1"/>
</dbReference>
<dbReference type="InterPro" id="IPR003099">
    <property type="entry name" value="Prephen_DH"/>
</dbReference>
<dbReference type="GO" id="GO:0004665">
    <property type="term" value="F:prephenate dehydrogenase (NADP+) activity"/>
    <property type="evidence" value="ECO:0007669"/>
    <property type="project" value="InterPro"/>
</dbReference>
<keyword evidence="8" id="KW-0057">Aromatic amino acid biosynthesis</keyword>
<keyword evidence="5" id="KW-0028">Amino-acid biosynthesis</keyword>
<dbReference type="SUPFAM" id="SSF48179">
    <property type="entry name" value="6-phosphogluconate dehydrogenase C-terminal domain-like"/>
    <property type="match status" value="1"/>
</dbReference>
<dbReference type="PANTHER" id="PTHR21363">
    <property type="entry name" value="PREPHENATE DEHYDROGENASE"/>
    <property type="match status" value="1"/>
</dbReference>
<sequence>MMNKICIIGVGLIGGSFAAGLKKVNKVKTIVGFGRDEANLAKAKSLGVIDEYTLDISQALKGADLVLIATPVNSFKAILEMIKPHITERMIISDVGSTKGSVIQIAKQVFGHMPEHFIPAHPIAGKEKSGVGAADANLFNHKRVIITPEKNADTQSVVAVSDLWESVGAKIEIMNETKHDDLLAMTSHLPHMLAFSLMDYLISSNPQACKYAAGGFKDFSRIASSDSIMWRDICINNPDQIIKHIEGYQQSLDKIANLIKTQQSEALEQVFHEAKSARDSWLKD</sequence>
<keyword evidence="12" id="KW-1185">Reference proteome</keyword>
<dbReference type="Proteomes" id="UP000058020">
    <property type="component" value="Chromosome"/>
</dbReference>
<dbReference type="EMBL" id="CP010552">
    <property type="protein sequence ID" value="ALE53010.1"/>
    <property type="molecule type" value="Genomic_DNA"/>
</dbReference>
<keyword evidence="4" id="KW-0827">Tyrosine biosynthesis</keyword>
<evidence type="ECO:0000256" key="2">
    <source>
        <dbReference type="ARBA" id="ARBA00007964"/>
    </source>
</evidence>
<dbReference type="GO" id="GO:0008977">
    <property type="term" value="F:prephenate dehydrogenase (NAD+) activity"/>
    <property type="evidence" value="ECO:0007669"/>
    <property type="project" value="UniProtKB-EC"/>
</dbReference>
<keyword evidence="6" id="KW-0560">Oxidoreductase</keyword>
<dbReference type="AlphaFoldDB" id="A0A0M5LHQ7"/>
<evidence type="ECO:0000256" key="3">
    <source>
        <dbReference type="ARBA" id="ARBA00012068"/>
    </source>
</evidence>
<comment type="pathway">
    <text evidence="1">Amino-acid biosynthesis; L-tyrosine biosynthesis; (4-hydroxyphenyl)pyruvate from prephenate (NAD(+) route): step 1/1.</text>
</comment>
<organism evidence="11 12">
    <name type="scientific">Candidatus Thioglobus autotrophicus</name>
    <dbReference type="NCBI Taxonomy" id="1705394"/>
    <lineage>
        <taxon>Bacteria</taxon>
        <taxon>Pseudomonadati</taxon>
        <taxon>Pseudomonadota</taxon>
        <taxon>Gammaproteobacteria</taxon>
        <taxon>Candidatus Pseudothioglobaceae</taxon>
        <taxon>Candidatus Thioglobus</taxon>
    </lineage>
</organism>
<dbReference type="InterPro" id="IPR036291">
    <property type="entry name" value="NAD(P)-bd_dom_sf"/>
</dbReference>
<dbReference type="PROSITE" id="PS51176">
    <property type="entry name" value="PDH_ADH"/>
    <property type="match status" value="1"/>
</dbReference>
<dbReference type="Gene3D" id="1.10.3660.10">
    <property type="entry name" value="6-phosphogluconate dehydrogenase C-terminal like domain"/>
    <property type="match status" value="1"/>
</dbReference>
<dbReference type="Gene3D" id="3.40.50.720">
    <property type="entry name" value="NAD(P)-binding Rossmann-like Domain"/>
    <property type="match status" value="1"/>
</dbReference>